<dbReference type="Proteomes" id="UP000433101">
    <property type="component" value="Unassembled WGS sequence"/>
</dbReference>
<feature type="chain" id="PRO_5030972321" evidence="1">
    <location>
        <begin position="25"/>
        <end position="429"/>
    </location>
</feature>
<dbReference type="InterPro" id="IPR006626">
    <property type="entry name" value="PbH1"/>
</dbReference>
<dbReference type="Pfam" id="PF05048">
    <property type="entry name" value="NosD"/>
    <property type="match status" value="1"/>
</dbReference>
<keyword evidence="1" id="KW-0732">Signal</keyword>
<dbReference type="InterPro" id="IPR012334">
    <property type="entry name" value="Pectin_lyas_fold"/>
</dbReference>
<evidence type="ECO:0000256" key="1">
    <source>
        <dbReference type="SAM" id="SignalP"/>
    </source>
</evidence>
<reference evidence="3 4" key="1">
    <citation type="submission" date="2019-12" db="EMBL/GenBank/DDBJ databases">
        <authorList>
            <person name="Li M."/>
        </authorList>
    </citation>
    <scope>NUCLEOTIDE SEQUENCE [LARGE SCALE GENOMIC DNA]</scope>
    <source>
        <strain evidence="3 4">GBMRC 2046</strain>
    </source>
</reference>
<dbReference type="Gene3D" id="2.160.20.10">
    <property type="entry name" value="Single-stranded right-handed beta-helix, Pectin lyase-like"/>
    <property type="match status" value="2"/>
</dbReference>
<dbReference type="EMBL" id="WUMV01000001">
    <property type="protein sequence ID" value="MXN63925.1"/>
    <property type="molecule type" value="Genomic_DNA"/>
</dbReference>
<dbReference type="InterPro" id="IPR007742">
    <property type="entry name" value="NosD_dom"/>
</dbReference>
<feature type="domain" description="Carbohydrate-binding/sugar hydrolysis" evidence="2">
    <location>
        <begin position="197"/>
        <end position="358"/>
    </location>
</feature>
<dbReference type="InterPro" id="IPR011050">
    <property type="entry name" value="Pectin_lyase_fold/virulence"/>
</dbReference>
<keyword evidence="4" id="KW-1185">Reference proteome</keyword>
<dbReference type="NCBIfam" id="TIGR04247">
    <property type="entry name" value="NosD_copper_fam"/>
    <property type="match status" value="1"/>
</dbReference>
<proteinExistence type="predicted"/>
<name>A0A7X3LRU7_9HYPH</name>
<organism evidence="3 4">
    <name type="scientific">Stappia sediminis</name>
    <dbReference type="NCBI Taxonomy" id="2692190"/>
    <lineage>
        <taxon>Bacteria</taxon>
        <taxon>Pseudomonadati</taxon>
        <taxon>Pseudomonadota</taxon>
        <taxon>Alphaproteobacteria</taxon>
        <taxon>Hyphomicrobiales</taxon>
        <taxon>Stappiaceae</taxon>
        <taxon>Stappia</taxon>
    </lineage>
</organism>
<dbReference type="SMART" id="SM00710">
    <property type="entry name" value="PbH1"/>
    <property type="match status" value="7"/>
</dbReference>
<dbReference type="RefSeq" id="WP_160774143.1">
    <property type="nucleotide sequence ID" value="NZ_WUMV01000001.1"/>
</dbReference>
<sequence>MKRFRLISHLFVLAALALPSAPRAAEIEVAAEPGALLRAIETAQAGDYLRLRPGQHDGPVVIGKSLVLDGGGAATLSGSGTGSVVTIEAPDVTVKGLTITGSGLSAETLDAGVKLLKPAKNAVVSQNRILDNLVGVDVHGAKDAKVLNNLIEGRRDLRMNERGNGIYVWNSPGLLAEGNTIRYGRDGIFVNTSHKDVFRGNTFEKLRFAVHYMYGNSGVIEGNVSVGNDIGYALMFSKRLKVRDNVSIDDADHGLMLNFANQAEVTGNFVRGGGEKCLFIYNASKNSITGNRFEGCEIGVHFTAGSERNDFAGNAFIANKTQVKYVGTRNLDWSTKGRGNYWSDHSAFDTNGDGIAETAYRPNDMMDQILWTQPAAKLLTGSPAVQLLSFTQSRFPALLPGGVVDTAPLMHAPALKLPDAASQFLGEKG</sequence>
<gene>
    <name evidence="3" type="primary">nosD</name>
    <name evidence="3" type="ORF">GR183_03330</name>
</gene>
<feature type="domain" description="Carbohydrate-binding/sugar hydrolysis" evidence="2">
    <location>
        <begin position="43"/>
        <end position="191"/>
    </location>
</feature>
<comment type="caution">
    <text evidence="3">The sequence shown here is derived from an EMBL/GenBank/DDBJ whole genome shotgun (WGS) entry which is preliminary data.</text>
</comment>
<evidence type="ECO:0000313" key="3">
    <source>
        <dbReference type="EMBL" id="MXN63925.1"/>
    </source>
</evidence>
<evidence type="ECO:0000313" key="4">
    <source>
        <dbReference type="Proteomes" id="UP000433101"/>
    </source>
</evidence>
<feature type="signal peptide" evidence="1">
    <location>
        <begin position="1"/>
        <end position="24"/>
    </location>
</feature>
<protein>
    <submittedName>
        <fullName evidence="3">Nitrous oxide reductase family maturation protein NosD</fullName>
    </submittedName>
</protein>
<dbReference type="InterPro" id="IPR006633">
    <property type="entry name" value="Carb-bd_sugar_hydrolysis-dom"/>
</dbReference>
<dbReference type="AlphaFoldDB" id="A0A7X3LRU7"/>
<dbReference type="SMART" id="SM00722">
    <property type="entry name" value="CASH"/>
    <property type="match status" value="2"/>
</dbReference>
<dbReference type="InterPro" id="IPR026464">
    <property type="entry name" value="NosD_copper_fam"/>
</dbReference>
<dbReference type="SUPFAM" id="SSF51126">
    <property type="entry name" value="Pectin lyase-like"/>
    <property type="match status" value="1"/>
</dbReference>
<accession>A0A7X3LRU7</accession>
<evidence type="ECO:0000259" key="2">
    <source>
        <dbReference type="SMART" id="SM00722"/>
    </source>
</evidence>